<dbReference type="EMBL" id="CP041969">
    <property type="protein sequence ID" value="QMV44449.1"/>
    <property type="molecule type" value="Genomic_DNA"/>
</dbReference>
<dbReference type="KEGG" id="cchl:FPL14_27240"/>
<evidence type="ECO:0000313" key="2">
    <source>
        <dbReference type="Proteomes" id="UP000515679"/>
    </source>
</evidence>
<evidence type="ECO:0000313" key="1">
    <source>
        <dbReference type="EMBL" id="QMV44449.1"/>
    </source>
</evidence>
<dbReference type="AlphaFoldDB" id="A0A7G5C5G5"/>
<organism evidence="1 2">
    <name type="scientific">Cohnella cholangitidis</name>
    <dbReference type="NCBI Taxonomy" id="2598458"/>
    <lineage>
        <taxon>Bacteria</taxon>
        <taxon>Bacillati</taxon>
        <taxon>Bacillota</taxon>
        <taxon>Bacilli</taxon>
        <taxon>Bacillales</taxon>
        <taxon>Paenibacillaceae</taxon>
        <taxon>Cohnella</taxon>
    </lineage>
</organism>
<proteinExistence type="predicted"/>
<gene>
    <name evidence="1" type="ORF">FPL14_27240</name>
</gene>
<keyword evidence="2" id="KW-1185">Reference proteome</keyword>
<reference evidence="1 2" key="1">
    <citation type="submission" date="2019-07" db="EMBL/GenBank/DDBJ databases">
        <authorList>
            <person name="Kim J.K."/>
            <person name="Cheong H.-M."/>
            <person name="Choi Y."/>
            <person name="Hwang K.J."/>
            <person name="Lee S."/>
            <person name="Choi C."/>
        </authorList>
    </citation>
    <scope>NUCLEOTIDE SEQUENCE [LARGE SCALE GENOMIC DNA]</scope>
    <source>
        <strain evidence="1 2">KS 22</strain>
    </source>
</reference>
<protein>
    <submittedName>
        <fullName evidence="1">Uncharacterized protein</fullName>
    </submittedName>
</protein>
<name>A0A7G5C5G5_9BACL</name>
<sequence length="142" mass="16376">MKANCIQSTDLKRTAEDLVTQLKVLGFVVQRYDAYSTASVYLKLDYGICNSIRISDHRGKKHLNYRYNLIRGCKEAYSETTPKGWARHYFPIEQVLELVMCILADRSNKLGKHGKEGYARLMDANKYKHGNDPGFWRNALIV</sequence>
<dbReference type="RefSeq" id="WP_182300684.1">
    <property type="nucleotide sequence ID" value="NZ_CP041969.1"/>
</dbReference>
<accession>A0A7G5C5G5</accession>
<dbReference type="Proteomes" id="UP000515679">
    <property type="component" value="Chromosome"/>
</dbReference>